<protein>
    <recommendedName>
        <fullName evidence="1">NFACT RNA-binding domain-containing protein</fullName>
    </recommendedName>
</protein>
<dbReference type="EMBL" id="MN740085">
    <property type="protein sequence ID" value="QHT87203.1"/>
    <property type="molecule type" value="Genomic_DNA"/>
</dbReference>
<proteinExistence type="predicted"/>
<organism evidence="2">
    <name type="scientific">viral metagenome</name>
    <dbReference type="NCBI Taxonomy" id="1070528"/>
    <lineage>
        <taxon>unclassified sequences</taxon>
        <taxon>metagenomes</taxon>
        <taxon>organismal metagenomes</taxon>
    </lineage>
</organism>
<accession>A0A6C0I4Y2</accession>
<dbReference type="AlphaFoldDB" id="A0A6C0I4Y2"/>
<evidence type="ECO:0000259" key="1">
    <source>
        <dbReference type="Pfam" id="PF05670"/>
    </source>
</evidence>
<reference evidence="2" key="1">
    <citation type="journal article" date="2020" name="Nature">
        <title>Giant virus diversity and host interactions through global metagenomics.</title>
        <authorList>
            <person name="Schulz F."/>
            <person name="Roux S."/>
            <person name="Paez-Espino D."/>
            <person name="Jungbluth S."/>
            <person name="Walsh D.A."/>
            <person name="Denef V.J."/>
            <person name="McMahon K.D."/>
            <person name="Konstantinidis K.T."/>
            <person name="Eloe-Fadrosh E.A."/>
            <person name="Kyrpides N.C."/>
            <person name="Woyke T."/>
        </authorList>
    </citation>
    <scope>NUCLEOTIDE SEQUENCE</scope>
    <source>
        <strain evidence="2">GVMAG-M-3300023184-190</strain>
    </source>
</reference>
<sequence>MKIIKRYIECIAKDVEFWVGQNAKDNHDMIQKASIDSWWFHVKDNASAHVIVKLPNDITIDKKDLQKILVQGAVLMKQVSKYASTKNLQITYAKLEDVVMTERAGEVTVMKSRVMVI</sequence>
<dbReference type="InterPro" id="IPR008532">
    <property type="entry name" value="NFACT_RNA-bd"/>
</dbReference>
<evidence type="ECO:0000313" key="2">
    <source>
        <dbReference type="EMBL" id="QHT87203.1"/>
    </source>
</evidence>
<dbReference type="Pfam" id="PF05670">
    <property type="entry name" value="NFACT-R_1"/>
    <property type="match status" value="1"/>
</dbReference>
<feature type="domain" description="NFACT RNA-binding" evidence="1">
    <location>
        <begin position="18"/>
        <end position="107"/>
    </location>
</feature>
<name>A0A6C0I4Y2_9ZZZZ</name>